<dbReference type="SMART" id="SM00717">
    <property type="entry name" value="SANT"/>
    <property type="match status" value="1"/>
</dbReference>
<evidence type="ECO:0000259" key="2">
    <source>
        <dbReference type="SMART" id="SM00717"/>
    </source>
</evidence>
<dbReference type="AlphaFoldDB" id="A0A9N6WRT2"/>
<dbReference type="GO" id="GO:0016589">
    <property type="term" value="C:NURF complex"/>
    <property type="evidence" value="ECO:0007669"/>
    <property type="project" value="TreeGrafter"/>
</dbReference>
<dbReference type="Pfam" id="PF00249">
    <property type="entry name" value="Myb_DNA-binding"/>
    <property type="match status" value="1"/>
</dbReference>
<feature type="domain" description="Myb-like" evidence="2">
    <location>
        <begin position="37"/>
        <end position="85"/>
    </location>
</feature>
<sequence>MNSANKVGEIFSAAGVAFSTLGKLTMQLHAVNERAGAGGKWSEEEIEMLQSAIRRFGEDLDKISEHIKEKTVTQIHTSLKKKVYDAAGLPSPRSSVAQSQNLSSSLSQMVQGHSSQILSQQVNQSPQQTVLVVQQPALMAGKPGAEVTLNMLNASESEVDVEGLAFEGANVNVSS</sequence>
<dbReference type="PANTHER" id="PTHR21397:SF2">
    <property type="entry name" value="CHROMATIN COMPLEXES SUBUNIT BAP18"/>
    <property type="match status" value="1"/>
</dbReference>
<accession>A0A9N6WRT2</accession>
<evidence type="ECO:0000313" key="3">
    <source>
        <dbReference type="EMBL" id="CAG4645977.1"/>
    </source>
</evidence>
<dbReference type="InterPro" id="IPR009057">
    <property type="entry name" value="Homeodomain-like_sf"/>
</dbReference>
<name>A0A9N6WRT2_9CRUS</name>
<gene>
    <name evidence="3" type="primary">EOG090X0LYT</name>
</gene>
<evidence type="ECO:0000256" key="1">
    <source>
        <dbReference type="ARBA" id="ARBA00004123"/>
    </source>
</evidence>
<organism evidence="3">
    <name type="scientific">Lynceus sp. MCZ IZ 141354</name>
    <dbReference type="NCBI Taxonomy" id="1930659"/>
    <lineage>
        <taxon>Eukaryota</taxon>
        <taxon>Metazoa</taxon>
        <taxon>Ecdysozoa</taxon>
        <taxon>Arthropoda</taxon>
        <taxon>Crustacea</taxon>
        <taxon>Branchiopoda</taxon>
        <taxon>Diplostraca</taxon>
        <taxon>Laevicaudata</taxon>
        <taxon>Lynceidae</taxon>
        <taxon>Lynceus</taxon>
    </lineage>
</organism>
<dbReference type="Gene3D" id="1.20.58.1880">
    <property type="match status" value="1"/>
</dbReference>
<proteinExistence type="predicted"/>
<dbReference type="InterPro" id="IPR001005">
    <property type="entry name" value="SANT/Myb"/>
</dbReference>
<reference evidence="3" key="1">
    <citation type="submission" date="2021-04" db="EMBL/GenBank/DDBJ databases">
        <authorList>
            <person name="Cornetti L."/>
        </authorList>
    </citation>
    <scope>NUCLEOTIDE SEQUENCE</scope>
</reference>
<dbReference type="PANTHER" id="PTHR21397">
    <property type="entry name" value="CHROMATIN COMPLEXES SUBUNIT BAP18-RELATED"/>
    <property type="match status" value="1"/>
</dbReference>
<dbReference type="SUPFAM" id="SSF46689">
    <property type="entry name" value="Homeodomain-like"/>
    <property type="match status" value="1"/>
</dbReference>
<dbReference type="EMBL" id="OC989322">
    <property type="protein sequence ID" value="CAG4645977.1"/>
    <property type="molecule type" value="Genomic_DNA"/>
</dbReference>
<comment type="subcellular location">
    <subcellularLocation>
        <location evidence="1">Nucleus</location>
    </subcellularLocation>
</comment>
<dbReference type="GO" id="GO:0071339">
    <property type="term" value="C:MLL1 complex"/>
    <property type="evidence" value="ECO:0007669"/>
    <property type="project" value="TreeGrafter"/>
</dbReference>
<protein>
    <submittedName>
        <fullName evidence="3">EOG090X0LYT</fullName>
    </submittedName>
</protein>
<dbReference type="CDD" id="cd00167">
    <property type="entry name" value="SANT"/>
    <property type="match status" value="1"/>
</dbReference>